<comment type="caution">
    <text evidence="1">The sequence shown here is derived from an EMBL/GenBank/DDBJ whole genome shotgun (WGS) entry which is preliminary data.</text>
</comment>
<dbReference type="AlphaFoldDB" id="A0A2N1MF27"/>
<gene>
    <name evidence="1" type="ORF">RhiirC2_793594</name>
</gene>
<reference evidence="1 2" key="2">
    <citation type="submission" date="2017-10" db="EMBL/GenBank/DDBJ databases">
        <title>Extensive intraspecific genome diversity in a model arbuscular mycorrhizal fungus.</title>
        <authorList>
            <person name="Chen E.C.H."/>
            <person name="Morin E."/>
            <person name="Baudet D."/>
            <person name="Noel J."/>
            <person name="Ndikumana S."/>
            <person name="Charron P."/>
            <person name="St-Onge C."/>
            <person name="Giorgi J."/>
            <person name="Grigoriev I.V."/>
            <person name="Roux C."/>
            <person name="Martin F.M."/>
            <person name="Corradi N."/>
        </authorList>
    </citation>
    <scope>NUCLEOTIDE SEQUENCE [LARGE SCALE GENOMIC DNA]</scope>
    <source>
        <strain evidence="1 2">C2</strain>
    </source>
</reference>
<proteinExistence type="predicted"/>
<name>A0A2N1MF27_9GLOM</name>
<evidence type="ECO:0000313" key="1">
    <source>
        <dbReference type="EMBL" id="PKK60251.1"/>
    </source>
</evidence>
<reference evidence="1 2" key="1">
    <citation type="submission" date="2016-04" db="EMBL/GenBank/DDBJ databases">
        <title>Genome analyses suggest a sexual origin of heterokaryosis in a supposedly ancient asexual fungus.</title>
        <authorList>
            <person name="Ropars J."/>
            <person name="Sedzielewska K."/>
            <person name="Noel J."/>
            <person name="Charron P."/>
            <person name="Farinelli L."/>
            <person name="Marton T."/>
            <person name="Kruger M."/>
            <person name="Pelin A."/>
            <person name="Brachmann A."/>
            <person name="Corradi N."/>
        </authorList>
    </citation>
    <scope>NUCLEOTIDE SEQUENCE [LARGE SCALE GENOMIC DNA]</scope>
    <source>
        <strain evidence="1 2">C2</strain>
    </source>
</reference>
<dbReference type="Proteomes" id="UP000233469">
    <property type="component" value="Unassembled WGS sequence"/>
</dbReference>
<organism evidence="1 2">
    <name type="scientific">Rhizophagus irregularis</name>
    <dbReference type="NCBI Taxonomy" id="588596"/>
    <lineage>
        <taxon>Eukaryota</taxon>
        <taxon>Fungi</taxon>
        <taxon>Fungi incertae sedis</taxon>
        <taxon>Mucoromycota</taxon>
        <taxon>Glomeromycotina</taxon>
        <taxon>Glomeromycetes</taxon>
        <taxon>Glomerales</taxon>
        <taxon>Glomeraceae</taxon>
        <taxon>Rhizophagus</taxon>
    </lineage>
</organism>
<dbReference type="EMBL" id="LLXL01002662">
    <property type="protein sequence ID" value="PKK60251.1"/>
    <property type="molecule type" value="Genomic_DNA"/>
</dbReference>
<dbReference type="VEuPathDB" id="FungiDB:FUN_006051"/>
<sequence length="140" mass="15584">MVTLRIGSTILLCWYKLDGITKRNSPLSSKVSGINICFWDLVEPEAADSCCFVTCFKAGSCGFLLFRHLLLGSGRARSMDSCYFDICFWVLVELEAVDSYCFDICFLVLVELEAADSCCFDIDVCLGESELTDSYAEVCL</sequence>
<protein>
    <submittedName>
        <fullName evidence="1">Uncharacterized protein</fullName>
    </submittedName>
</protein>
<evidence type="ECO:0000313" key="2">
    <source>
        <dbReference type="Proteomes" id="UP000233469"/>
    </source>
</evidence>
<dbReference type="VEuPathDB" id="FungiDB:RhiirA1_401973"/>
<dbReference type="VEuPathDB" id="FungiDB:RhiirFUN_019193"/>
<accession>A0A2N1MF27</accession>